<reference evidence="1" key="1">
    <citation type="submission" date="2020-09" db="EMBL/GenBank/DDBJ databases">
        <title>Taishania pollutisoli gen. nov., sp. nov., Isolated from Tetrabromobisphenol A-Contaminated Soil.</title>
        <authorList>
            <person name="Chen Q."/>
        </authorList>
    </citation>
    <scope>NUCLEOTIDE SEQUENCE</scope>
    <source>
        <strain evidence="1">CZZ-1</strain>
    </source>
</reference>
<gene>
    <name evidence="1" type="ORF">H9Y05_07090</name>
</gene>
<dbReference type="InterPro" id="IPR036249">
    <property type="entry name" value="Thioredoxin-like_sf"/>
</dbReference>
<dbReference type="EMBL" id="JACVEL010000003">
    <property type="protein sequence ID" value="MBC9812243.1"/>
    <property type="molecule type" value="Genomic_DNA"/>
</dbReference>
<dbReference type="RefSeq" id="WP_216713902.1">
    <property type="nucleotide sequence ID" value="NZ_JACVEL010000003.1"/>
</dbReference>
<dbReference type="Gene3D" id="3.40.30.10">
    <property type="entry name" value="Glutaredoxin"/>
    <property type="match status" value="1"/>
</dbReference>
<organism evidence="1 2">
    <name type="scientific">Taishania pollutisoli</name>
    <dbReference type="NCBI Taxonomy" id="2766479"/>
    <lineage>
        <taxon>Bacteria</taxon>
        <taxon>Pseudomonadati</taxon>
        <taxon>Bacteroidota</taxon>
        <taxon>Flavobacteriia</taxon>
        <taxon>Flavobacteriales</taxon>
        <taxon>Crocinitomicaceae</taxon>
        <taxon>Taishania</taxon>
    </lineage>
</organism>
<accession>A0A8J6PP99</accession>
<keyword evidence="2" id="KW-1185">Reference proteome</keyword>
<sequence>METKNNPLICDPEAGACEMPGVAGAAQPQHVKADNKPVKIIYYTDPICSSCWGIEPQLRRLKLEYGNDIEIDYRMGGLLPDWSYNSGGISKPSDVAHHWDEVSAYYNMPIDGDVWLEDPLPSSYPPSIAFKAAQLQDKQKAIAFLRELRELLFLKKKNITKWEYVEQAAKKTGLDVEQLKKDYEGKAKDLFQEDLNYARQLGVRGFPSIFITDGSGLSEFVYGFRPYANFETSLKKIYPAAVKVAYKKDWKSLFESYPTLTTREYAELADKSIEAGEKELELLYKQGNISKFESKNGPIWMAK</sequence>
<dbReference type="PANTHER" id="PTHR13887:SF54">
    <property type="entry name" value="DSBA FAMILY PROTEIN"/>
    <property type="match status" value="1"/>
</dbReference>
<protein>
    <submittedName>
        <fullName evidence="1">DsbA family protein</fullName>
    </submittedName>
</protein>
<dbReference type="PANTHER" id="PTHR13887">
    <property type="entry name" value="GLUTATHIONE S-TRANSFERASE KAPPA"/>
    <property type="match status" value="1"/>
</dbReference>
<dbReference type="Pfam" id="PF13743">
    <property type="entry name" value="Thioredoxin_5"/>
    <property type="match status" value="1"/>
</dbReference>
<evidence type="ECO:0000313" key="2">
    <source>
        <dbReference type="Proteomes" id="UP000652681"/>
    </source>
</evidence>
<proteinExistence type="predicted"/>
<dbReference type="Gene3D" id="1.10.472.60">
    <property type="entry name" value="putative protein disulfide isomerase domain"/>
    <property type="match status" value="1"/>
</dbReference>
<comment type="caution">
    <text evidence="1">The sequence shown here is derived from an EMBL/GenBank/DDBJ whole genome shotgun (WGS) entry which is preliminary data.</text>
</comment>
<evidence type="ECO:0000313" key="1">
    <source>
        <dbReference type="EMBL" id="MBC9812243.1"/>
    </source>
</evidence>
<dbReference type="Proteomes" id="UP000652681">
    <property type="component" value="Unassembled WGS sequence"/>
</dbReference>
<dbReference type="AlphaFoldDB" id="A0A8J6PP99"/>
<dbReference type="SUPFAM" id="SSF52833">
    <property type="entry name" value="Thioredoxin-like"/>
    <property type="match status" value="1"/>
</dbReference>
<dbReference type="CDD" id="cd03025">
    <property type="entry name" value="DsbA_FrnE_like"/>
    <property type="match status" value="1"/>
</dbReference>
<name>A0A8J6PP99_9FLAO</name>